<dbReference type="STRING" id="391625.PPSIR1_24909"/>
<evidence type="ECO:0000313" key="4">
    <source>
        <dbReference type="EMBL" id="EDM77484.1"/>
    </source>
</evidence>
<evidence type="ECO:0000256" key="1">
    <source>
        <dbReference type="ARBA" id="ARBA00004196"/>
    </source>
</evidence>
<dbReference type="InterPro" id="IPR038352">
    <property type="entry name" value="Imelysin_sf"/>
</dbReference>
<dbReference type="Gene3D" id="1.20.1420.20">
    <property type="entry name" value="M75 peptidase, HXXE motif"/>
    <property type="match status" value="1"/>
</dbReference>
<keyword evidence="5" id="KW-1185">Reference proteome</keyword>
<proteinExistence type="predicted"/>
<organism evidence="4 5">
    <name type="scientific">Plesiocystis pacifica SIR-1</name>
    <dbReference type="NCBI Taxonomy" id="391625"/>
    <lineage>
        <taxon>Bacteria</taxon>
        <taxon>Pseudomonadati</taxon>
        <taxon>Myxococcota</taxon>
        <taxon>Polyangia</taxon>
        <taxon>Nannocystales</taxon>
        <taxon>Nannocystaceae</taxon>
        <taxon>Plesiocystis</taxon>
    </lineage>
</organism>
<dbReference type="InterPro" id="IPR018976">
    <property type="entry name" value="Imelysin-like"/>
</dbReference>
<dbReference type="EMBL" id="ABCS01000045">
    <property type="protein sequence ID" value="EDM77484.1"/>
    <property type="molecule type" value="Genomic_DNA"/>
</dbReference>
<evidence type="ECO:0000259" key="3">
    <source>
        <dbReference type="Pfam" id="PF09375"/>
    </source>
</evidence>
<sequence>MLICSALLLGACSTDEPSDTPLSADEVAPVAENYADIVAANYADARMTAEALATAIDTFVGDPSEANLTAAREAWLAAREPYGQTEVFRFYDGPIDNPTDGPEGQLNAWPMDEAYIDYVDGMPDAGIINDLATYPDITPELLAELNEAGGETNISSGYHAVEFLLWGQDLSADGPGARPATDYLTDGNGTAMNQDRRAAYLQAAVTLLIEDLEGLETAWAGSYRDSFVGEAPEEIVRRILLGMGSLSGAELAGERMEVALETQEQEDEHSCFSDNTHRDVVTNALGIQNVYLGRYGALDGQSVYDLVAARDADLADRLRDEIAASVSAAEAIPAPFDRAIVDDVESVQATIDALRVQADSIADAAALFDINLALE</sequence>
<accession>A6G9H6</accession>
<dbReference type="CDD" id="cd14657">
    <property type="entry name" value="Imelysin_IrpA-like"/>
    <property type="match status" value="1"/>
</dbReference>
<feature type="domain" description="Imelysin-like" evidence="3">
    <location>
        <begin position="39"/>
        <end position="360"/>
    </location>
</feature>
<gene>
    <name evidence="4" type="ORF">PPSIR1_24909</name>
</gene>
<dbReference type="Proteomes" id="UP000005801">
    <property type="component" value="Unassembled WGS sequence"/>
</dbReference>
<evidence type="ECO:0000313" key="5">
    <source>
        <dbReference type="Proteomes" id="UP000005801"/>
    </source>
</evidence>
<name>A6G9H6_9BACT</name>
<dbReference type="GO" id="GO:0030313">
    <property type="term" value="C:cell envelope"/>
    <property type="evidence" value="ECO:0007669"/>
    <property type="project" value="UniProtKB-SubCell"/>
</dbReference>
<dbReference type="Pfam" id="PF09375">
    <property type="entry name" value="Peptidase_M75"/>
    <property type="match status" value="1"/>
</dbReference>
<evidence type="ECO:0000256" key="2">
    <source>
        <dbReference type="ARBA" id="ARBA00022729"/>
    </source>
</evidence>
<keyword evidence="2" id="KW-0732">Signal</keyword>
<reference evidence="4 5" key="1">
    <citation type="submission" date="2007-06" db="EMBL/GenBank/DDBJ databases">
        <authorList>
            <person name="Shimkets L."/>
            <person name="Ferriera S."/>
            <person name="Johnson J."/>
            <person name="Kravitz S."/>
            <person name="Beeson K."/>
            <person name="Sutton G."/>
            <person name="Rogers Y.-H."/>
            <person name="Friedman R."/>
            <person name="Frazier M."/>
            <person name="Venter J.C."/>
        </authorList>
    </citation>
    <scope>NUCLEOTIDE SEQUENCE [LARGE SCALE GENOMIC DNA]</scope>
    <source>
        <strain evidence="4 5">SIR-1</strain>
    </source>
</reference>
<comment type="caution">
    <text evidence="4">The sequence shown here is derived from an EMBL/GenBank/DDBJ whole genome shotgun (WGS) entry which is preliminary data.</text>
</comment>
<dbReference type="AlphaFoldDB" id="A6G9H6"/>
<protein>
    <recommendedName>
        <fullName evidence="3">Imelysin-like domain-containing protein</fullName>
    </recommendedName>
</protein>
<comment type="subcellular location">
    <subcellularLocation>
        <location evidence="1">Cell envelope</location>
    </subcellularLocation>
</comment>
<dbReference type="eggNOG" id="COG3487">
    <property type="taxonomic scope" value="Bacteria"/>
</dbReference>